<comment type="caution">
    <text evidence="1">The sequence shown here is derived from an EMBL/GenBank/DDBJ whole genome shotgun (WGS) entry which is preliminary data.</text>
</comment>
<evidence type="ECO:0000313" key="1">
    <source>
        <dbReference type="EMBL" id="GJT24471.1"/>
    </source>
</evidence>
<dbReference type="EMBL" id="BQNB010014138">
    <property type="protein sequence ID" value="GJT24471.1"/>
    <property type="molecule type" value="Genomic_DNA"/>
</dbReference>
<protein>
    <submittedName>
        <fullName evidence="1">Uncharacterized protein</fullName>
    </submittedName>
</protein>
<organism evidence="1 2">
    <name type="scientific">Tanacetum coccineum</name>
    <dbReference type="NCBI Taxonomy" id="301880"/>
    <lineage>
        <taxon>Eukaryota</taxon>
        <taxon>Viridiplantae</taxon>
        <taxon>Streptophyta</taxon>
        <taxon>Embryophyta</taxon>
        <taxon>Tracheophyta</taxon>
        <taxon>Spermatophyta</taxon>
        <taxon>Magnoliopsida</taxon>
        <taxon>eudicotyledons</taxon>
        <taxon>Gunneridae</taxon>
        <taxon>Pentapetalae</taxon>
        <taxon>asterids</taxon>
        <taxon>campanulids</taxon>
        <taxon>Asterales</taxon>
        <taxon>Asteraceae</taxon>
        <taxon>Asteroideae</taxon>
        <taxon>Anthemideae</taxon>
        <taxon>Anthemidinae</taxon>
        <taxon>Tanacetum</taxon>
    </lineage>
</organism>
<name>A0ABQ5CBM2_9ASTR</name>
<keyword evidence="2" id="KW-1185">Reference proteome</keyword>
<reference evidence="1" key="1">
    <citation type="journal article" date="2022" name="Int. J. Mol. Sci.">
        <title>Draft Genome of Tanacetum Coccineum: Genomic Comparison of Closely Related Tanacetum-Family Plants.</title>
        <authorList>
            <person name="Yamashiro T."/>
            <person name="Shiraishi A."/>
            <person name="Nakayama K."/>
            <person name="Satake H."/>
        </authorList>
    </citation>
    <scope>NUCLEOTIDE SEQUENCE</scope>
</reference>
<dbReference type="Proteomes" id="UP001151760">
    <property type="component" value="Unassembled WGS sequence"/>
</dbReference>
<accession>A0ABQ5CBM2</accession>
<reference evidence="1" key="2">
    <citation type="submission" date="2022-01" db="EMBL/GenBank/DDBJ databases">
        <authorList>
            <person name="Yamashiro T."/>
            <person name="Shiraishi A."/>
            <person name="Satake H."/>
            <person name="Nakayama K."/>
        </authorList>
    </citation>
    <scope>NUCLEOTIDE SEQUENCE</scope>
</reference>
<evidence type="ECO:0000313" key="2">
    <source>
        <dbReference type="Proteomes" id="UP001151760"/>
    </source>
</evidence>
<gene>
    <name evidence="1" type="ORF">Tco_0894408</name>
</gene>
<sequence>MYTFKEGDFLRIHLNDIEDMLLLHVQNKLFNLEGDAIVDIAVALRMFTQRIVIQKRVEDVQLGVKSYQKKLNISRPQKDCSRISVKEPYNPSYDPKGVIYEDKQKRKRLMRIDELYKFCDGTLSQNQKDLSTDIPIVRLEVLRYDKRSKVRMGIISTKTELALEQTHQGVSDEVLVSIEGVEE</sequence>
<proteinExistence type="predicted"/>